<comment type="caution">
    <text evidence="1">The sequence shown here is derived from an EMBL/GenBank/DDBJ whole genome shotgun (WGS) entry which is preliminary data.</text>
</comment>
<dbReference type="Proteomes" id="UP000289738">
    <property type="component" value="Chromosome B04"/>
</dbReference>
<evidence type="ECO:0000313" key="2">
    <source>
        <dbReference type="Proteomes" id="UP000289738"/>
    </source>
</evidence>
<keyword evidence="2" id="KW-1185">Reference proteome</keyword>
<dbReference type="AlphaFoldDB" id="A0A444ZK41"/>
<accession>A0A444ZK41</accession>
<protein>
    <submittedName>
        <fullName evidence="1">Uncharacterized protein</fullName>
    </submittedName>
</protein>
<name>A0A444ZK41_ARAHY</name>
<evidence type="ECO:0000313" key="1">
    <source>
        <dbReference type="EMBL" id="RYR14538.1"/>
    </source>
</evidence>
<reference evidence="1 2" key="1">
    <citation type="submission" date="2019-01" db="EMBL/GenBank/DDBJ databases">
        <title>Sequencing of cultivated peanut Arachis hypogaea provides insights into genome evolution and oil improvement.</title>
        <authorList>
            <person name="Chen X."/>
        </authorList>
    </citation>
    <scope>NUCLEOTIDE SEQUENCE [LARGE SCALE GENOMIC DNA]</scope>
    <source>
        <strain evidence="2">cv. Fuhuasheng</strain>
        <tissue evidence="1">Leaves</tissue>
    </source>
</reference>
<proteinExistence type="predicted"/>
<dbReference type="EMBL" id="SDMP01000014">
    <property type="protein sequence ID" value="RYR14538.1"/>
    <property type="molecule type" value="Genomic_DNA"/>
</dbReference>
<sequence>MQLPPSCRRFIRVTIPEETWQIVLWWWRNYGGRHWILLLLKGVQFHSLMWRNKNLLCQGGQGQEQEQLRYVFFQFIMIKFQIKIRLQLTQPTTLTSSSSLLNLN</sequence>
<gene>
    <name evidence="1" type="ORF">Ahy_B04g071136</name>
</gene>
<organism evidence="1 2">
    <name type="scientific">Arachis hypogaea</name>
    <name type="common">Peanut</name>
    <dbReference type="NCBI Taxonomy" id="3818"/>
    <lineage>
        <taxon>Eukaryota</taxon>
        <taxon>Viridiplantae</taxon>
        <taxon>Streptophyta</taxon>
        <taxon>Embryophyta</taxon>
        <taxon>Tracheophyta</taxon>
        <taxon>Spermatophyta</taxon>
        <taxon>Magnoliopsida</taxon>
        <taxon>eudicotyledons</taxon>
        <taxon>Gunneridae</taxon>
        <taxon>Pentapetalae</taxon>
        <taxon>rosids</taxon>
        <taxon>fabids</taxon>
        <taxon>Fabales</taxon>
        <taxon>Fabaceae</taxon>
        <taxon>Papilionoideae</taxon>
        <taxon>50 kb inversion clade</taxon>
        <taxon>dalbergioids sensu lato</taxon>
        <taxon>Dalbergieae</taxon>
        <taxon>Pterocarpus clade</taxon>
        <taxon>Arachis</taxon>
    </lineage>
</organism>